<feature type="region of interest" description="Disordered" evidence="3">
    <location>
        <begin position="343"/>
        <end position="372"/>
    </location>
</feature>
<feature type="domain" description="CBS" evidence="4">
    <location>
        <begin position="38"/>
        <end position="98"/>
    </location>
</feature>
<accession>A0A7S4QJN3</accession>
<evidence type="ECO:0000256" key="2">
    <source>
        <dbReference type="PROSITE-ProRule" id="PRU00703"/>
    </source>
</evidence>
<dbReference type="InterPro" id="IPR046342">
    <property type="entry name" value="CBS_dom_sf"/>
</dbReference>
<dbReference type="InterPro" id="IPR051257">
    <property type="entry name" value="Diverse_CBS-Domain"/>
</dbReference>
<dbReference type="InterPro" id="IPR000644">
    <property type="entry name" value="CBS_dom"/>
</dbReference>
<protein>
    <recommendedName>
        <fullName evidence="4">CBS domain-containing protein</fullName>
    </recommendedName>
</protein>
<proteinExistence type="predicted"/>
<feature type="compositionally biased region" description="Basic residues" evidence="3">
    <location>
        <begin position="360"/>
        <end position="372"/>
    </location>
</feature>
<feature type="region of interest" description="Disordered" evidence="3">
    <location>
        <begin position="107"/>
        <end position="164"/>
    </location>
</feature>
<feature type="compositionally biased region" description="Low complexity" evidence="3">
    <location>
        <begin position="117"/>
        <end position="126"/>
    </location>
</feature>
<dbReference type="SMART" id="SM00116">
    <property type="entry name" value="CBS"/>
    <property type="match status" value="3"/>
</dbReference>
<dbReference type="PROSITE" id="PS51371">
    <property type="entry name" value="CBS"/>
    <property type="match status" value="2"/>
</dbReference>
<evidence type="ECO:0000259" key="4">
    <source>
        <dbReference type="PROSITE" id="PS51371"/>
    </source>
</evidence>
<feature type="domain" description="CBS" evidence="4">
    <location>
        <begin position="385"/>
        <end position="443"/>
    </location>
</feature>
<organism evidence="5">
    <name type="scientific">Alexandrium monilatum</name>
    <dbReference type="NCBI Taxonomy" id="311494"/>
    <lineage>
        <taxon>Eukaryota</taxon>
        <taxon>Sar</taxon>
        <taxon>Alveolata</taxon>
        <taxon>Dinophyceae</taxon>
        <taxon>Gonyaulacales</taxon>
        <taxon>Pyrocystaceae</taxon>
        <taxon>Alexandrium</taxon>
    </lineage>
</organism>
<dbReference type="EMBL" id="HBNR01031474">
    <property type="protein sequence ID" value="CAE4585696.1"/>
    <property type="molecule type" value="Transcribed_RNA"/>
</dbReference>
<name>A0A7S4QJN3_9DINO</name>
<feature type="compositionally biased region" description="Basic and acidic residues" evidence="3">
    <location>
        <begin position="343"/>
        <end position="355"/>
    </location>
</feature>
<dbReference type="Pfam" id="PF00571">
    <property type="entry name" value="CBS"/>
    <property type="match status" value="2"/>
</dbReference>
<evidence type="ECO:0000256" key="3">
    <source>
        <dbReference type="SAM" id="MobiDB-lite"/>
    </source>
</evidence>
<sequence length="747" mass="77517">MAAPAHAGTGTRKRKAATSAASKDKSDADVQVTAGDWATQLGDLPQCSSSCRLRDVARMLLDSGWTAAAVVSAAGEPEGVVTEDDVLKSYFQGAPWDVTVAEWMRGGGGAPLPPADAPADAAADGARSVPADEPVREAVDRLLSPPPAPKRDRSRSGSGFLFVQRSSSGNGGGYLSTLEVTKAMAEPGLHSGIASMLREAAATVADVMEPLEEAPAVAPGVTMQRLLGTLLSSPARAALVSDGGGVRGLATAADAMWAFHEQVARDMDAWDVLSARPKRAGLAGQAISADAPLQEAASAMMAAAAEGEAAARGAPRTLLVVEPGTRNFVGMVSPAHLARKLSEHSLPKPVVEHEAPSPSSKRRRKLSKKRRVMRPHPVTVADIVAQRETATCLSSETLSNAADVLVSSGRSAAVVVNAQGGVRGVLTENDLLAALVDGTPWDCKIDTWLRGGLARLPGFMVTPLTLSPETTLAEAASEMTAQVEEGALGSGFACHHLLVRTGGGVGSEDAAADASRPQVRLLSALDLARGMIDAVAAQAAGAAGGAEGAAVLETSDITVGQAMKDRIGPLASCKLTDPLRKAFEVMFESGQNCAIVVAGAAGGPDEAAGAGAHVEDEEEWQREYGPVHNVHVEDEEEWQREYGRVHGVITASDALRAFSERQRGDRTTVGRWLRGLTPSEHKTVAQRAIRADESLSDAALAMGVTELHHLTVLDEGAEEVVGVLSALDIVCALGACYRYDVASPRGL</sequence>
<dbReference type="PANTHER" id="PTHR43080:SF2">
    <property type="entry name" value="CBS DOMAIN-CONTAINING PROTEIN"/>
    <property type="match status" value="1"/>
</dbReference>
<dbReference type="AlphaFoldDB" id="A0A7S4QJN3"/>
<gene>
    <name evidence="5" type="ORF">AMON00008_LOCUS21515</name>
</gene>
<dbReference type="SUPFAM" id="SSF54631">
    <property type="entry name" value="CBS-domain pair"/>
    <property type="match status" value="3"/>
</dbReference>
<dbReference type="PANTHER" id="PTHR43080">
    <property type="entry name" value="CBS DOMAIN-CONTAINING PROTEIN CBSX3, MITOCHONDRIAL"/>
    <property type="match status" value="1"/>
</dbReference>
<evidence type="ECO:0000313" key="5">
    <source>
        <dbReference type="EMBL" id="CAE4585696.1"/>
    </source>
</evidence>
<feature type="region of interest" description="Disordered" evidence="3">
    <location>
        <begin position="1"/>
        <end position="30"/>
    </location>
</feature>
<dbReference type="Gene3D" id="3.10.580.10">
    <property type="entry name" value="CBS-domain"/>
    <property type="match status" value="3"/>
</dbReference>
<keyword evidence="1 2" id="KW-0129">CBS domain</keyword>
<reference evidence="5" key="1">
    <citation type="submission" date="2021-01" db="EMBL/GenBank/DDBJ databases">
        <authorList>
            <person name="Corre E."/>
            <person name="Pelletier E."/>
            <person name="Niang G."/>
            <person name="Scheremetjew M."/>
            <person name="Finn R."/>
            <person name="Kale V."/>
            <person name="Holt S."/>
            <person name="Cochrane G."/>
            <person name="Meng A."/>
            <person name="Brown T."/>
            <person name="Cohen L."/>
        </authorList>
    </citation>
    <scope>NUCLEOTIDE SEQUENCE</scope>
    <source>
        <strain evidence="5">CCMP3105</strain>
    </source>
</reference>
<evidence type="ECO:0000256" key="1">
    <source>
        <dbReference type="ARBA" id="ARBA00023122"/>
    </source>
</evidence>
<dbReference type="CDD" id="cd02205">
    <property type="entry name" value="CBS_pair_SF"/>
    <property type="match status" value="1"/>
</dbReference>